<name>A0A9P3F9F2_9PEZI</name>
<feature type="region of interest" description="Disordered" evidence="1">
    <location>
        <begin position="1"/>
        <end position="29"/>
    </location>
</feature>
<feature type="compositionally biased region" description="Basic and acidic residues" evidence="1">
    <location>
        <begin position="1"/>
        <end position="11"/>
    </location>
</feature>
<protein>
    <submittedName>
        <fullName evidence="2">Uncharacterized protein</fullName>
    </submittedName>
</protein>
<feature type="region of interest" description="Disordered" evidence="1">
    <location>
        <begin position="215"/>
        <end position="244"/>
    </location>
</feature>
<feature type="compositionally biased region" description="Basic residues" evidence="1">
    <location>
        <begin position="141"/>
        <end position="151"/>
    </location>
</feature>
<gene>
    <name evidence="2" type="ORF">CKM354_000222400</name>
</gene>
<organism evidence="2 3">
    <name type="scientific">Cercospora kikuchii</name>
    <dbReference type="NCBI Taxonomy" id="84275"/>
    <lineage>
        <taxon>Eukaryota</taxon>
        <taxon>Fungi</taxon>
        <taxon>Dikarya</taxon>
        <taxon>Ascomycota</taxon>
        <taxon>Pezizomycotina</taxon>
        <taxon>Dothideomycetes</taxon>
        <taxon>Dothideomycetidae</taxon>
        <taxon>Mycosphaerellales</taxon>
        <taxon>Mycosphaerellaceae</taxon>
        <taxon>Cercospora</taxon>
    </lineage>
</organism>
<dbReference type="EMBL" id="BOLY01000001">
    <property type="protein sequence ID" value="GIZ38823.1"/>
    <property type="molecule type" value="Genomic_DNA"/>
</dbReference>
<keyword evidence="3" id="KW-1185">Reference proteome</keyword>
<proteinExistence type="predicted"/>
<evidence type="ECO:0000313" key="3">
    <source>
        <dbReference type="Proteomes" id="UP000825890"/>
    </source>
</evidence>
<dbReference type="GeneID" id="68287799"/>
<feature type="region of interest" description="Disordered" evidence="1">
    <location>
        <begin position="106"/>
        <end position="160"/>
    </location>
</feature>
<dbReference type="AlphaFoldDB" id="A0A9P3F9F2"/>
<dbReference type="Proteomes" id="UP000825890">
    <property type="component" value="Unassembled WGS sequence"/>
</dbReference>
<comment type="caution">
    <text evidence="2">The sequence shown here is derived from an EMBL/GenBank/DDBJ whole genome shotgun (WGS) entry which is preliminary data.</text>
</comment>
<feature type="region of interest" description="Disordered" evidence="1">
    <location>
        <begin position="75"/>
        <end position="94"/>
    </location>
</feature>
<dbReference type="RefSeq" id="XP_044653310.1">
    <property type="nucleotide sequence ID" value="XM_044797375.1"/>
</dbReference>
<evidence type="ECO:0000313" key="2">
    <source>
        <dbReference type="EMBL" id="GIZ38823.1"/>
    </source>
</evidence>
<accession>A0A9P3F9F2</accession>
<reference evidence="2 3" key="1">
    <citation type="submission" date="2021-01" db="EMBL/GenBank/DDBJ databases">
        <title>Cercospora kikuchii MAFF 305040 whole genome shotgun sequence.</title>
        <authorList>
            <person name="Kashiwa T."/>
            <person name="Suzuki T."/>
        </authorList>
    </citation>
    <scope>NUCLEOTIDE SEQUENCE [LARGE SCALE GENOMIC DNA]</scope>
    <source>
        <strain evidence="2 3">MAFF 305040</strain>
    </source>
</reference>
<evidence type="ECO:0000256" key="1">
    <source>
        <dbReference type="SAM" id="MobiDB-lite"/>
    </source>
</evidence>
<dbReference type="OrthoDB" id="10388462at2759"/>
<sequence length="244" mass="26983">MTSQEEDKREFASSMLAETPKAKKVRPARRETMDENVVIYDHTEYYSAGLRRGSTVPKHTLITREVSPRLPSRFLNVVDDPTDEDYTPSSKKLPPSRRILAAGISDNATLNPNEDSPVPALVRENSNRSIGRGVPALRTSHNLRPKPHWLSRRNDNSDPDGSVYDTGLCKDDCADPATEEMLHCDGDVCYAGGGLFHLHCVYFTTAPPLAAADLSSDEDMAQKKRDGKGKGSRLGDGLAWEMKK</sequence>